<organism evidence="5 6">
    <name type="scientific">Parvibacter caecicola</name>
    <dbReference type="NCBI Taxonomy" id="747645"/>
    <lineage>
        <taxon>Bacteria</taxon>
        <taxon>Bacillati</taxon>
        <taxon>Actinomycetota</taxon>
        <taxon>Coriobacteriia</taxon>
        <taxon>Coriobacteriales</taxon>
        <taxon>Coriobacteriaceae</taxon>
        <taxon>Parvibacter</taxon>
    </lineage>
</organism>
<dbReference type="Pfam" id="PF00392">
    <property type="entry name" value="GntR"/>
    <property type="match status" value="1"/>
</dbReference>
<dbReference type="AlphaFoldDB" id="A0A7W5GPR4"/>
<reference evidence="5 6" key="1">
    <citation type="submission" date="2020-08" db="EMBL/GenBank/DDBJ databases">
        <title>Sequencing the genomes of 1000 actinobacteria strains.</title>
        <authorList>
            <person name="Klenk H.-P."/>
        </authorList>
    </citation>
    <scope>NUCLEOTIDE SEQUENCE [LARGE SCALE GENOMIC DNA]</scope>
    <source>
        <strain evidence="5 6">DSM 22242</strain>
    </source>
</reference>
<keyword evidence="2" id="KW-0238">DNA-binding</keyword>
<dbReference type="InterPro" id="IPR000524">
    <property type="entry name" value="Tscrpt_reg_HTH_GntR"/>
</dbReference>
<protein>
    <submittedName>
        <fullName evidence="5">GntR family transcriptional regulator</fullName>
    </submittedName>
</protein>
<dbReference type="SMART" id="SM00345">
    <property type="entry name" value="HTH_GNTR"/>
    <property type="match status" value="1"/>
</dbReference>
<evidence type="ECO:0000256" key="3">
    <source>
        <dbReference type="ARBA" id="ARBA00023163"/>
    </source>
</evidence>
<dbReference type="SUPFAM" id="SSF46785">
    <property type="entry name" value="Winged helix' DNA-binding domain"/>
    <property type="match status" value="1"/>
</dbReference>
<dbReference type="GeneID" id="93356051"/>
<evidence type="ECO:0000313" key="5">
    <source>
        <dbReference type="EMBL" id="MBB3170418.1"/>
    </source>
</evidence>
<dbReference type="EMBL" id="JACHYA010000001">
    <property type="protein sequence ID" value="MBB3170418.1"/>
    <property type="molecule type" value="Genomic_DNA"/>
</dbReference>
<evidence type="ECO:0000256" key="1">
    <source>
        <dbReference type="ARBA" id="ARBA00023015"/>
    </source>
</evidence>
<evidence type="ECO:0000256" key="2">
    <source>
        <dbReference type="ARBA" id="ARBA00023125"/>
    </source>
</evidence>
<dbReference type="InterPro" id="IPR036390">
    <property type="entry name" value="WH_DNA-bd_sf"/>
</dbReference>
<dbReference type="PANTHER" id="PTHR38445">
    <property type="entry name" value="HTH-TYPE TRANSCRIPTIONAL REPRESSOR YTRA"/>
    <property type="match status" value="1"/>
</dbReference>
<dbReference type="GO" id="GO:0003677">
    <property type="term" value="F:DNA binding"/>
    <property type="evidence" value="ECO:0007669"/>
    <property type="project" value="UniProtKB-KW"/>
</dbReference>
<dbReference type="Gene3D" id="1.10.10.10">
    <property type="entry name" value="Winged helix-like DNA-binding domain superfamily/Winged helix DNA-binding domain"/>
    <property type="match status" value="1"/>
</dbReference>
<accession>A0A7W5GPR4</accession>
<dbReference type="PANTHER" id="PTHR38445:SF9">
    <property type="entry name" value="HTH-TYPE TRANSCRIPTIONAL REPRESSOR YTRA"/>
    <property type="match status" value="1"/>
</dbReference>
<sequence length="154" mass="16539">MNDAGWSDFVNQLSTATTAPVAAKEVDKSLISVDATSGVPLWMQLRNRLTYLITSGAFPAGAQLPSVREMALDLGLNYNTVSKVFRDIERDGYVITRRGRGTFVAEVNTAEGADSCAAAADLLVTRFFEECKELGISQQEAASLVAKRAGGIYV</sequence>
<dbReference type="PROSITE" id="PS50949">
    <property type="entry name" value="HTH_GNTR"/>
    <property type="match status" value="1"/>
</dbReference>
<evidence type="ECO:0000259" key="4">
    <source>
        <dbReference type="PROSITE" id="PS50949"/>
    </source>
</evidence>
<dbReference type="RefSeq" id="WP_235869361.1">
    <property type="nucleotide sequence ID" value="NZ_CANSLK010000003.1"/>
</dbReference>
<comment type="caution">
    <text evidence="5">The sequence shown here is derived from an EMBL/GenBank/DDBJ whole genome shotgun (WGS) entry which is preliminary data.</text>
</comment>
<keyword evidence="1" id="KW-0805">Transcription regulation</keyword>
<dbReference type="Proteomes" id="UP000530850">
    <property type="component" value="Unassembled WGS sequence"/>
</dbReference>
<dbReference type="InterPro" id="IPR036388">
    <property type="entry name" value="WH-like_DNA-bd_sf"/>
</dbReference>
<proteinExistence type="predicted"/>
<feature type="domain" description="HTH gntR-type" evidence="4">
    <location>
        <begin position="39"/>
        <end position="107"/>
    </location>
</feature>
<dbReference type="CDD" id="cd07377">
    <property type="entry name" value="WHTH_GntR"/>
    <property type="match status" value="1"/>
</dbReference>
<dbReference type="GO" id="GO:0003700">
    <property type="term" value="F:DNA-binding transcription factor activity"/>
    <property type="evidence" value="ECO:0007669"/>
    <property type="project" value="InterPro"/>
</dbReference>
<keyword evidence="3" id="KW-0804">Transcription</keyword>
<name>A0A7W5GPR4_9ACTN</name>
<gene>
    <name evidence="5" type="ORF">FHR31_000198</name>
</gene>
<evidence type="ECO:0000313" key="6">
    <source>
        <dbReference type="Proteomes" id="UP000530850"/>
    </source>
</evidence>